<organism evidence="3 4">
    <name type="scientific">Drechslerella stenobrocha 248</name>
    <dbReference type="NCBI Taxonomy" id="1043628"/>
    <lineage>
        <taxon>Eukaryota</taxon>
        <taxon>Fungi</taxon>
        <taxon>Dikarya</taxon>
        <taxon>Ascomycota</taxon>
        <taxon>Pezizomycotina</taxon>
        <taxon>Orbiliomycetes</taxon>
        <taxon>Orbiliales</taxon>
        <taxon>Orbiliaceae</taxon>
        <taxon>Drechslerella</taxon>
    </lineage>
</organism>
<feature type="compositionally biased region" description="Basic and acidic residues" evidence="1">
    <location>
        <begin position="660"/>
        <end position="670"/>
    </location>
</feature>
<evidence type="ECO:0000313" key="4">
    <source>
        <dbReference type="Proteomes" id="UP000024837"/>
    </source>
</evidence>
<dbReference type="PANTHER" id="PTHR47643:SF2">
    <property type="entry name" value="TPR DOMAIN PROTEIN (AFU_ORTHOLOGUE AFUA_5G12710)"/>
    <property type="match status" value="1"/>
</dbReference>
<evidence type="ECO:0000259" key="2">
    <source>
        <dbReference type="PROSITE" id="PS50280"/>
    </source>
</evidence>
<proteinExistence type="predicted"/>
<dbReference type="InterPro" id="IPR053209">
    <property type="entry name" value="Gramillin-biosynth_MTr"/>
</dbReference>
<dbReference type="SUPFAM" id="SSF82199">
    <property type="entry name" value="SET domain"/>
    <property type="match status" value="1"/>
</dbReference>
<sequence>MAAISTTATALPRYNGTLYFTRRDGSREPISSLIKTICLLPLVRLHDRIHAYPRRTHLWIILYTFSVIRKIARHLRLFQRSGQLRDPVSTGRLFQIPTFDQVETEVFANMSPSNVQRRFHTFKRVATSSVIVACLRAADRMAIALVPDIRFANLDFNGPTVSHAAATTDTTVGEDQHGDTDGCEEPTRTFPNNEHLFRYFESLPTDKDPGFQDSLWSVRLSVAAYPPSTGENMRPIQLGDLRLGGRNFGKSLLVKAILAPKHMEALHVLIEDEAGEWGYLHVFNFPYTQHPDDRVCAGQLLVLKEPYYYTGYDGVPAIRVDHPSDIVYIMQDHPLMPERFQRNDAHGPGVLPKLMRWDGEVRMRWRKYHQAIEFLSLGVDGCNEKDVGDSMTREELALFKRELLQLRVCALFYVGFYDKCIQDATALMVDKFDERAAWFMANCYLKLRNYDGAKKLILLLMQHNTKFKFKECSKVLLQIRNNISQIQGFYNMENLVDRCKKGEELQAGDYVKDIRIKRSRVHGYGLFTDKSVKAGDIIFAARAFATVSGTDNNAVDIRDENGGLVKRRYGQKLVSKVLERMNCEPKAAPLICRICGSKGPGYALKDVDGRILVDGFYIDEIVERDALQHGMLPRHMPAKCAAIDPDLFPPTPSPTTGSSGKKDTPADDGTRTHTSFWITNSFINHSCVPNACRSIIGDMMFLIATADMRIGAEVFINYMGDDYEPRSGRRQHIKDKFGFACCCRRCKFEIGHRAYCEAQQRIPDTIRDIIAGQVTSNTLLQLAGVRTCLEVLKKNWQDHPLYDLPRFDLVYCLMAEEYVHGQIRPWGAVEGGNHDGSDYEYTDEEEIAKAYHNMRFAMRVIRALGGEYFITEEDFWMVRPGFVCKWLVEAYFLAAASCARFYGTAFWSLKIASGNVYAMLFGERATFEEVFWERVGVEVSELTEEDMRPVGEMREMLEGYGLHRSELG</sequence>
<keyword evidence="4" id="KW-1185">Reference proteome</keyword>
<evidence type="ECO:0000313" key="3">
    <source>
        <dbReference type="EMBL" id="EWC44946.1"/>
    </source>
</evidence>
<dbReference type="InterPro" id="IPR001214">
    <property type="entry name" value="SET_dom"/>
</dbReference>
<dbReference type="HOGENOM" id="CLU_006449_0_0_1"/>
<feature type="region of interest" description="Disordered" evidence="1">
    <location>
        <begin position="647"/>
        <end position="670"/>
    </location>
</feature>
<dbReference type="PANTHER" id="PTHR47643">
    <property type="entry name" value="TPR DOMAIN PROTEIN (AFU_ORTHOLOGUE AFUA_5G12710)"/>
    <property type="match status" value="1"/>
</dbReference>
<dbReference type="AlphaFoldDB" id="W7HLR3"/>
<feature type="domain" description="SET" evidence="2">
    <location>
        <begin position="512"/>
        <end position="719"/>
    </location>
</feature>
<dbReference type="CDD" id="cd20071">
    <property type="entry name" value="SET_SMYD"/>
    <property type="match status" value="1"/>
</dbReference>
<dbReference type="Pfam" id="PF00856">
    <property type="entry name" value="SET"/>
    <property type="match status" value="1"/>
</dbReference>
<dbReference type="PROSITE" id="PS50280">
    <property type="entry name" value="SET"/>
    <property type="match status" value="1"/>
</dbReference>
<dbReference type="OrthoDB" id="435038at2759"/>
<dbReference type="Gene3D" id="2.170.270.10">
    <property type="entry name" value="SET domain"/>
    <property type="match status" value="1"/>
</dbReference>
<name>W7HLR3_9PEZI</name>
<dbReference type="InterPro" id="IPR011990">
    <property type="entry name" value="TPR-like_helical_dom_sf"/>
</dbReference>
<reference evidence="3 4" key="1">
    <citation type="submission" date="2013-05" db="EMBL/GenBank/DDBJ databases">
        <title>Drechslerella stenobrocha genome reveals carnivorous origination and mechanical trapping mechanism of predatory fungi.</title>
        <authorList>
            <person name="Liu X."/>
            <person name="Zhang W."/>
            <person name="Liu K."/>
        </authorList>
    </citation>
    <scope>NUCLEOTIDE SEQUENCE [LARGE SCALE GENOMIC DNA]</scope>
    <source>
        <strain evidence="3 4">248</strain>
    </source>
</reference>
<dbReference type="SUPFAM" id="SSF48452">
    <property type="entry name" value="TPR-like"/>
    <property type="match status" value="1"/>
</dbReference>
<gene>
    <name evidence="3" type="ORF">DRE_01005</name>
</gene>
<dbReference type="EMBL" id="KI966433">
    <property type="protein sequence ID" value="EWC44946.1"/>
    <property type="molecule type" value="Genomic_DNA"/>
</dbReference>
<dbReference type="InterPro" id="IPR046341">
    <property type="entry name" value="SET_dom_sf"/>
</dbReference>
<dbReference type="CDD" id="cd08161">
    <property type="entry name" value="SET"/>
    <property type="match status" value="1"/>
</dbReference>
<protein>
    <recommendedName>
        <fullName evidence="2">SET domain-containing protein</fullName>
    </recommendedName>
</protein>
<dbReference type="SMART" id="SM00317">
    <property type="entry name" value="SET"/>
    <property type="match status" value="1"/>
</dbReference>
<evidence type="ECO:0000256" key="1">
    <source>
        <dbReference type="SAM" id="MobiDB-lite"/>
    </source>
</evidence>
<accession>W7HLR3</accession>
<dbReference type="Proteomes" id="UP000024837">
    <property type="component" value="Unassembled WGS sequence"/>
</dbReference>